<evidence type="ECO:0000256" key="1">
    <source>
        <dbReference type="SAM" id="MobiDB-lite"/>
    </source>
</evidence>
<accession>A0A8K0QY77</accession>
<dbReference type="OrthoDB" id="3693861at2759"/>
<feature type="compositionally biased region" description="Polar residues" evidence="1">
    <location>
        <begin position="118"/>
        <end position="129"/>
    </location>
</feature>
<comment type="caution">
    <text evidence="2">The sequence shown here is derived from an EMBL/GenBank/DDBJ whole genome shotgun (WGS) entry which is preliminary data.</text>
</comment>
<name>A0A8K0QY77_9PLEO</name>
<sequence>MPSWFDYSSSSQSSRQNGGGSGSHRSDQYDRASSGRSELGEHGYARADRFSQQSRYFNDHTDSSIRRAASTREAARRDVSPPRSRAEQPRYVHDSRIDFSEHRSVSPLGSSRFERPYQYTNTDTTSSSLRRAATKREVREMPHYGYDGYHGNSAATNGYSYNSGTGAGVSRSNAVRGRTTDRVTGYGGGASDGRYQEARRQPQRGSNFRSGGFSDWERY</sequence>
<reference evidence="2" key="1">
    <citation type="journal article" date="2021" name="Nat. Commun.">
        <title>Genetic determinants of endophytism in the Arabidopsis root mycobiome.</title>
        <authorList>
            <person name="Mesny F."/>
            <person name="Miyauchi S."/>
            <person name="Thiergart T."/>
            <person name="Pickel B."/>
            <person name="Atanasova L."/>
            <person name="Karlsson M."/>
            <person name="Huettel B."/>
            <person name="Barry K.W."/>
            <person name="Haridas S."/>
            <person name="Chen C."/>
            <person name="Bauer D."/>
            <person name="Andreopoulos W."/>
            <person name="Pangilinan J."/>
            <person name="LaButti K."/>
            <person name="Riley R."/>
            <person name="Lipzen A."/>
            <person name="Clum A."/>
            <person name="Drula E."/>
            <person name="Henrissat B."/>
            <person name="Kohler A."/>
            <person name="Grigoriev I.V."/>
            <person name="Martin F.M."/>
            <person name="Hacquard S."/>
        </authorList>
    </citation>
    <scope>NUCLEOTIDE SEQUENCE</scope>
    <source>
        <strain evidence="2">MPI-SDFR-AT-0120</strain>
    </source>
</reference>
<evidence type="ECO:0000313" key="2">
    <source>
        <dbReference type="EMBL" id="KAH7074311.1"/>
    </source>
</evidence>
<organism evidence="2 3">
    <name type="scientific">Paraphoma chrysanthemicola</name>
    <dbReference type="NCBI Taxonomy" id="798071"/>
    <lineage>
        <taxon>Eukaryota</taxon>
        <taxon>Fungi</taxon>
        <taxon>Dikarya</taxon>
        <taxon>Ascomycota</taxon>
        <taxon>Pezizomycotina</taxon>
        <taxon>Dothideomycetes</taxon>
        <taxon>Pleosporomycetidae</taxon>
        <taxon>Pleosporales</taxon>
        <taxon>Pleosporineae</taxon>
        <taxon>Phaeosphaeriaceae</taxon>
        <taxon>Paraphoma</taxon>
    </lineage>
</organism>
<dbReference type="EMBL" id="JAGMVJ010000021">
    <property type="protein sequence ID" value="KAH7074311.1"/>
    <property type="molecule type" value="Genomic_DNA"/>
</dbReference>
<keyword evidence="3" id="KW-1185">Reference proteome</keyword>
<protein>
    <submittedName>
        <fullName evidence="2">Uncharacterized protein</fullName>
    </submittedName>
</protein>
<feature type="compositionally biased region" description="Basic and acidic residues" evidence="1">
    <location>
        <begin position="73"/>
        <end position="104"/>
    </location>
</feature>
<feature type="region of interest" description="Disordered" evidence="1">
    <location>
        <begin position="163"/>
        <end position="219"/>
    </location>
</feature>
<dbReference type="AlphaFoldDB" id="A0A8K0QY77"/>
<feature type="compositionally biased region" description="Basic and acidic residues" evidence="1">
    <location>
        <begin position="38"/>
        <end position="49"/>
    </location>
</feature>
<dbReference type="Proteomes" id="UP000813461">
    <property type="component" value="Unassembled WGS sequence"/>
</dbReference>
<proteinExistence type="predicted"/>
<feature type="region of interest" description="Disordered" evidence="1">
    <location>
        <begin position="1"/>
        <end position="133"/>
    </location>
</feature>
<evidence type="ECO:0000313" key="3">
    <source>
        <dbReference type="Proteomes" id="UP000813461"/>
    </source>
</evidence>
<gene>
    <name evidence="2" type="ORF">FB567DRAFT_611292</name>
</gene>